<dbReference type="PANTHER" id="PTHR21091:SF169">
    <property type="entry name" value="UROPORPHYRINOGEN DECARBOXYLASE"/>
    <property type="match status" value="1"/>
</dbReference>
<keyword evidence="6" id="KW-0456">Lyase</keyword>
<sequence length="458" mass="50780">MKTSTTSLFGLFLTATSCQSFAPSRVTMLPSRSQQTKQPATASSNEEDLQLTRQIIMAHVAKQSGTPPSPYGDSPLPSHLSNPDDYPVNDLMIRAALGRTPTERTPVWLFRQAGRHLPEYMSYKKEVGRNFLEMLSFPQDVAECTLQPLRRYDVDAAILFSDILVVAEAMNVKVTMPGGVGIQVPCPLVGPADMNERLPKKEQLGREFVESKLGHVMESVRLIRQKMKEEGMEVPLIGFSAAPWTLLFYMVGGSSKKNNDIGVRWLTEYPEASRDLLERLTAVIIEYMSQQVENGAHMLQLFEAMGMMIDEENFRRFAMPCLETIAKELKAKYPDVPLMVFARGASFANEELSKLGYDIITIDGSVDRTKARGIVGDRTGLQGNYDPKELIPDGGDGSSVKTVETVRATAKEMLKALGPQRLIANLGEGLGGKESPELVNEFVKVIHEESEKMIADEE</sequence>
<dbReference type="SUPFAM" id="SSF51726">
    <property type="entry name" value="UROD/MetE-like"/>
    <property type="match status" value="1"/>
</dbReference>
<evidence type="ECO:0000256" key="10">
    <source>
        <dbReference type="ARBA" id="ARBA00048411"/>
    </source>
</evidence>
<keyword evidence="12" id="KW-0732">Signal</keyword>
<dbReference type="Proteomes" id="UP001516023">
    <property type="component" value="Unassembled WGS sequence"/>
</dbReference>
<evidence type="ECO:0000256" key="6">
    <source>
        <dbReference type="ARBA" id="ARBA00023239"/>
    </source>
</evidence>
<organism evidence="14 15">
    <name type="scientific">Cyclotella cryptica</name>
    <dbReference type="NCBI Taxonomy" id="29204"/>
    <lineage>
        <taxon>Eukaryota</taxon>
        <taxon>Sar</taxon>
        <taxon>Stramenopiles</taxon>
        <taxon>Ochrophyta</taxon>
        <taxon>Bacillariophyta</taxon>
        <taxon>Coscinodiscophyceae</taxon>
        <taxon>Thalassiosirophycidae</taxon>
        <taxon>Stephanodiscales</taxon>
        <taxon>Stephanodiscaceae</taxon>
        <taxon>Cyclotella</taxon>
    </lineage>
</organism>
<dbReference type="FunFam" id="3.20.20.210:FF:000008">
    <property type="entry name" value="Uroporphyrinogen decarboxylase"/>
    <property type="match status" value="1"/>
</dbReference>
<dbReference type="Gene3D" id="3.20.20.210">
    <property type="match status" value="1"/>
</dbReference>
<accession>A0ABD3Q3B8</accession>
<dbReference type="GO" id="GO:0004853">
    <property type="term" value="F:uroporphyrinogen decarboxylase activity"/>
    <property type="evidence" value="ECO:0007669"/>
    <property type="project" value="UniProtKB-EC"/>
</dbReference>
<protein>
    <recommendedName>
        <fullName evidence="3">Uroporphyrinogen decarboxylase</fullName>
    </recommendedName>
</protein>
<evidence type="ECO:0000256" key="9">
    <source>
        <dbReference type="ARBA" id="ARBA00047341"/>
    </source>
</evidence>
<evidence type="ECO:0000256" key="11">
    <source>
        <dbReference type="SAM" id="MobiDB-lite"/>
    </source>
</evidence>
<proteinExistence type="predicted"/>
<keyword evidence="4" id="KW-0963">Cytoplasm</keyword>
<reference evidence="14 15" key="1">
    <citation type="journal article" date="2020" name="G3 (Bethesda)">
        <title>Improved Reference Genome for Cyclotella cryptica CCMP332, a Model for Cell Wall Morphogenesis, Salinity Adaptation, and Lipid Production in Diatoms (Bacillariophyta).</title>
        <authorList>
            <person name="Roberts W.R."/>
            <person name="Downey K.M."/>
            <person name="Ruck E.C."/>
            <person name="Traller J.C."/>
            <person name="Alverson A.J."/>
        </authorList>
    </citation>
    <scope>NUCLEOTIDE SEQUENCE [LARGE SCALE GENOMIC DNA]</scope>
    <source>
        <strain evidence="14 15">CCMP332</strain>
    </source>
</reference>
<comment type="function">
    <text evidence="8">Catalyzes the sequential decarboxylation of the four acetate side chains of uroporphyrinogen to form coproporphyrinogen and participates in the fifth step in the heme biosynthetic pathway. Isomer I or isomer III of uroporphyrinogen may serve as substrate, but only coproporphyrinogen III can ultimately be converted to heme. In vitro also decarboxylates pentacarboxylate porphyrinogen I.</text>
</comment>
<comment type="caution">
    <text evidence="14">The sequence shown here is derived from an EMBL/GenBank/DDBJ whole genome shotgun (WGS) entry which is preliminary data.</text>
</comment>
<feature type="signal peptide" evidence="12">
    <location>
        <begin position="1"/>
        <end position="20"/>
    </location>
</feature>
<feature type="chain" id="PRO_5044822931" description="Uroporphyrinogen decarboxylase" evidence="12">
    <location>
        <begin position="21"/>
        <end position="458"/>
    </location>
</feature>
<name>A0ABD3Q3B8_9STRA</name>
<comment type="subcellular location">
    <subcellularLocation>
        <location evidence="1">Cytoplasm</location>
        <location evidence="1">Cytosol</location>
    </subcellularLocation>
</comment>
<comment type="catalytic activity">
    <reaction evidence="9">
        <text>uroporphyrinogen I + 4 H(+) = coproporphyrinogen I + 4 CO2</text>
        <dbReference type="Rhea" id="RHEA:31239"/>
        <dbReference type="ChEBI" id="CHEBI:15378"/>
        <dbReference type="ChEBI" id="CHEBI:16526"/>
        <dbReference type="ChEBI" id="CHEBI:62626"/>
        <dbReference type="ChEBI" id="CHEBI:62631"/>
    </reaction>
    <physiologicalReaction direction="left-to-right" evidence="9">
        <dbReference type="Rhea" id="RHEA:31240"/>
    </physiologicalReaction>
</comment>
<evidence type="ECO:0000256" key="12">
    <source>
        <dbReference type="SAM" id="SignalP"/>
    </source>
</evidence>
<dbReference type="AlphaFoldDB" id="A0ABD3Q3B8"/>
<evidence type="ECO:0000256" key="7">
    <source>
        <dbReference type="ARBA" id="ARBA00023244"/>
    </source>
</evidence>
<dbReference type="InterPro" id="IPR038071">
    <property type="entry name" value="UROD/MetE-like_sf"/>
</dbReference>
<evidence type="ECO:0000256" key="5">
    <source>
        <dbReference type="ARBA" id="ARBA00022793"/>
    </source>
</evidence>
<dbReference type="Pfam" id="PF01208">
    <property type="entry name" value="URO-D"/>
    <property type="match status" value="1"/>
</dbReference>
<dbReference type="PROSITE" id="PS51257">
    <property type="entry name" value="PROKAR_LIPOPROTEIN"/>
    <property type="match status" value="1"/>
</dbReference>
<dbReference type="GO" id="GO:0005829">
    <property type="term" value="C:cytosol"/>
    <property type="evidence" value="ECO:0007669"/>
    <property type="project" value="UniProtKB-SubCell"/>
</dbReference>
<evidence type="ECO:0000256" key="3">
    <source>
        <dbReference type="ARBA" id="ARBA00014308"/>
    </source>
</evidence>
<dbReference type="EMBL" id="JABMIG020000080">
    <property type="protein sequence ID" value="KAL3794471.1"/>
    <property type="molecule type" value="Genomic_DNA"/>
</dbReference>
<evidence type="ECO:0000256" key="1">
    <source>
        <dbReference type="ARBA" id="ARBA00004514"/>
    </source>
</evidence>
<evidence type="ECO:0000259" key="13">
    <source>
        <dbReference type="Pfam" id="PF01208"/>
    </source>
</evidence>
<dbReference type="GO" id="GO:0006779">
    <property type="term" value="P:porphyrin-containing compound biosynthetic process"/>
    <property type="evidence" value="ECO:0007669"/>
    <property type="project" value="UniProtKB-KW"/>
</dbReference>
<dbReference type="PANTHER" id="PTHR21091">
    <property type="entry name" value="METHYLTETRAHYDROFOLATE:HOMOCYSTEINE METHYLTRANSFERASE RELATED"/>
    <property type="match status" value="1"/>
</dbReference>
<keyword evidence="15" id="KW-1185">Reference proteome</keyword>
<evidence type="ECO:0000256" key="4">
    <source>
        <dbReference type="ARBA" id="ARBA00022490"/>
    </source>
</evidence>
<comment type="subunit">
    <text evidence="2">Homodimer.</text>
</comment>
<evidence type="ECO:0000313" key="15">
    <source>
        <dbReference type="Proteomes" id="UP001516023"/>
    </source>
</evidence>
<keyword evidence="5" id="KW-0210">Decarboxylase</keyword>
<evidence type="ECO:0000313" key="14">
    <source>
        <dbReference type="EMBL" id="KAL3794471.1"/>
    </source>
</evidence>
<evidence type="ECO:0000256" key="8">
    <source>
        <dbReference type="ARBA" id="ARBA00045708"/>
    </source>
</evidence>
<gene>
    <name evidence="14" type="ORF">HJC23_013944</name>
</gene>
<evidence type="ECO:0000256" key="2">
    <source>
        <dbReference type="ARBA" id="ARBA00011738"/>
    </source>
</evidence>
<dbReference type="InterPro" id="IPR000257">
    <property type="entry name" value="Uroporphyrinogen_deCOase"/>
</dbReference>
<comment type="catalytic activity">
    <reaction evidence="10">
        <text>uroporphyrinogen III + 4 H(+) = coproporphyrinogen III + 4 CO2</text>
        <dbReference type="Rhea" id="RHEA:19865"/>
        <dbReference type="ChEBI" id="CHEBI:15378"/>
        <dbReference type="ChEBI" id="CHEBI:16526"/>
        <dbReference type="ChEBI" id="CHEBI:57308"/>
        <dbReference type="ChEBI" id="CHEBI:57309"/>
        <dbReference type="EC" id="4.1.1.37"/>
    </reaction>
    <physiologicalReaction direction="left-to-right" evidence="10">
        <dbReference type="Rhea" id="RHEA:19866"/>
    </physiologicalReaction>
</comment>
<feature type="domain" description="Uroporphyrinogen decarboxylase (URO-D)" evidence="13">
    <location>
        <begin position="89"/>
        <end position="448"/>
    </location>
</feature>
<feature type="region of interest" description="Disordered" evidence="11">
    <location>
        <begin position="63"/>
        <end position="82"/>
    </location>
</feature>
<keyword evidence="7" id="KW-0627">Porphyrin biosynthesis</keyword>